<sequence>MEKEGYDLRKQSVVMVWPLTPPNEKREHSLPIALADPPALGILVVTQRDRIERTLVEDHVPTVGLRGGQDVRDVPLLEAHASHLILVAARGDLVCQRYGLGAVVDAEHASRPWARGFFLCLIIAVAFIVVVVFVVAYFPEREEQRSVAAAQIEEGGVGAGQVGPRGEELEDLGLGVGVVEPDGADVAGVRGVVGQLVRVELVPAAVLRTESLVEVFDYCAAVYRLYPSPKNHASGESLTRGMQMILHSALSDSQVPLPTVQGPSQVEALHYRILHVGVDVAGSESLAEAEDTLNDAELGCGGVETSDGEPVIDDHAGADDIAAALVLILDAGLGVDQSALVREAHVTADQDVISYRLTENLDAQNIGDDLFSLALQIRVDQGYVVVRNNDVAKC</sequence>
<evidence type="ECO:0000256" key="1">
    <source>
        <dbReference type="SAM" id="Phobius"/>
    </source>
</evidence>
<accession>A0A9N9Y4U3</accession>
<gene>
    <name evidence="2" type="ORF">CBYS24578_00012908</name>
</gene>
<reference evidence="3" key="1">
    <citation type="submission" date="2019-06" db="EMBL/GenBank/DDBJ databases">
        <authorList>
            <person name="Broberg M."/>
        </authorList>
    </citation>
    <scope>NUCLEOTIDE SEQUENCE [LARGE SCALE GENOMIC DNA]</scope>
</reference>
<keyword evidence="1" id="KW-1133">Transmembrane helix</keyword>
<dbReference type="AlphaFoldDB" id="A0A9N9Y4U3"/>
<keyword evidence="3" id="KW-1185">Reference proteome</keyword>
<protein>
    <submittedName>
        <fullName evidence="2">Uncharacterized protein</fullName>
    </submittedName>
</protein>
<dbReference type="EMBL" id="CABFNO020001539">
    <property type="protein sequence ID" value="CAG9996609.1"/>
    <property type="molecule type" value="Genomic_DNA"/>
</dbReference>
<name>A0A9N9Y4U3_9HYPO</name>
<organism evidence="2 3">
    <name type="scientific">Clonostachys byssicola</name>
    <dbReference type="NCBI Taxonomy" id="160290"/>
    <lineage>
        <taxon>Eukaryota</taxon>
        <taxon>Fungi</taxon>
        <taxon>Dikarya</taxon>
        <taxon>Ascomycota</taxon>
        <taxon>Pezizomycotina</taxon>
        <taxon>Sordariomycetes</taxon>
        <taxon>Hypocreomycetidae</taxon>
        <taxon>Hypocreales</taxon>
        <taxon>Bionectriaceae</taxon>
        <taxon>Clonostachys</taxon>
    </lineage>
</organism>
<reference evidence="2 3" key="2">
    <citation type="submission" date="2021-10" db="EMBL/GenBank/DDBJ databases">
        <authorList>
            <person name="Piombo E."/>
        </authorList>
    </citation>
    <scope>NUCLEOTIDE SEQUENCE [LARGE SCALE GENOMIC DNA]</scope>
</reference>
<proteinExistence type="predicted"/>
<keyword evidence="1" id="KW-0812">Transmembrane</keyword>
<dbReference type="Proteomes" id="UP000754883">
    <property type="component" value="Unassembled WGS sequence"/>
</dbReference>
<keyword evidence="1" id="KW-0472">Membrane</keyword>
<evidence type="ECO:0000313" key="2">
    <source>
        <dbReference type="EMBL" id="CAG9996609.1"/>
    </source>
</evidence>
<feature type="transmembrane region" description="Helical" evidence="1">
    <location>
        <begin position="117"/>
        <end position="138"/>
    </location>
</feature>
<comment type="caution">
    <text evidence="2">The sequence shown here is derived from an EMBL/GenBank/DDBJ whole genome shotgun (WGS) entry which is preliminary data.</text>
</comment>
<evidence type="ECO:0000313" key="3">
    <source>
        <dbReference type="Proteomes" id="UP000754883"/>
    </source>
</evidence>